<gene>
    <name evidence="1" type="ORF">OG327_22115</name>
</gene>
<dbReference type="AlphaFoldDB" id="A0AAU2JT00"/>
<proteinExistence type="predicted"/>
<evidence type="ECO:0000313" key="1">
    <source>
        <dbReference type="EMBL" id="WTU75805.1"/>
    </source>
</evidence>
<organism evidence="1">
    <name type="scientific">Streptomyces sp. NBC_00049</name>
    <dbReference type="NCBI Taxonomy" id="2903617"/>
    <lineage>
        <taxon>Bacteria</taxon>
        <taxon>Bacillati</taxon>
        <taxon>Actinomycetota</taxon>
        <taxon>Actinomycetes</taxon>
        <taxon>Kitasatosporales</taxon>
        <taxon>Streptomycetaceae</taxon>
        <taxon>Streptomyces</taxon>
    </lineage>
</organism>
<sequence>MPSVTLSRAPCPRCVFHAWQLIEQGRLCWMAEWECDTCAFGNPDTCNRDHGRGPAPADVRAAVVAREGTVLLRVDGSGGAALKVFRDALGMTIRETLAAVRDGYRATPVEARYLTDLIHAAGYAVRATASGPTGPE</sequence>
<dbReference type="EMBL" id="CP108264">
    <property type="protein sequence ID" value="WTU75805.1"/>
    <property type="molecule type" value="Genomic_DNA"/>
</dbReference>
<name>A0AAU2JT00_9ACTN</name>
<reference evidence="1" key="1">
    <citation type="submission" date="2022-10" db="EMBL/GenBank/DDBJ databases">
        <title>The complete genomes of actinobacterial strains from the NBC collection.</title>
        <authorList>
            <person name="Joergensen T.S."/>
            <person name="Alvarez Arevalo M."/>
            <person name="Sterndorff E.B."/>
            <person name="Faurdal D."/>
            <person name="Vuksanovic O."/>
            <person name="Mourched A.-S."/>
            <person name="Charusanti P."/>
            <person name="Shaw S."/>
            <person name="Blin K."/>
            <person name="Weber T."/>
        </authorList>
    </citation>
    <scope>NUCLEOTIDE SEQUENCE</scope>
    <source>
        <strain evidence="1">NBC_00049</strain>
    </source>
</reference>
<protein>
    <submittedName>
        <fullName evidence="1">Uncharacterized protein</fullName>
    </submittedName>
</protein>
<accession>A0AAU2JT00</accession>